<protein>
    <submittedName>
        <fullName evidence="1">Uncharacterized protein</fullName>
    </submittedName>
</protein>
<reference evidence="1 2" key="1">
    <citation type="journal article" date="2020" name="Cell">
        <title>Large-Scale Comparative Analyses of Tick Genomes Elucidate Their Genetic Diversity and Vector Capacities.</title>
        <authorList>
            <consortium name="Tick Genome and Microbiome Consortium (TIGMIC)"/>
            <person name="Jia N."/>
            <person name="Wang J."/>
            <person name="Shi W."/>
            <person name="Du L."/>
            <person name="Sun Y."/>
            <person name="Zhan W."/>
            <person name="Jiang J.F."/>
            <person name="Wang Q."/>
            <person name="Zhang B."/>
            <person name="Ji P."/>
            <person name="Bell-Sakyi L."/>
            <person name="Cui X.M."/>
            <person name="Yuan T.T."/>
            <person name="Jiang B.G."/>
            <person name="Yang W.F."/>
            <person name="Lam T.T."/>
            <person name="Chang Q.C."/>
            <person name="Ding S.J."/>
            <person name="Wang X.J."/>
            <person name="Zhu J.G."/>
            <person name="Ruan X.D."/>
            <person name="Zhao L."/>
            <person name="Wei J.T."/>
            <person name="Ye R.Z."/>
            <person name="Que T.C."/>
            <person name="Du C.H."/>
            <person name="Zhou Y.H."/>
            <person name="Cheng J.X."/>
            <person name="Dai P.F."/>
            <person name="Guo W.B."/>
            <person name="Han X.H."/>
            <person name="Huang E.J."/>
            <person name="Li L.F."/>
            <person name="Wei W."/>
            <person name="Gao Y.C."/>
            <person name="Liu J.Z."/>
            <person name="Shao H.Z."/>
            <person name="Wang X."/>
            <person name="Wang C.C."/>
            <person name="Yang T.C."/>
            <person name="Huo Q.B."/>
            <person name="Li W."/>
            <person name="Chen H.Y."/>
            <person name="Chen S.E."/>
            <person name="Zhou L.G."/>
            <person name="Ni X.B."/>
            <person name="Tian J.H."/>
            <person name="Sheng Y."/>
            <person name="Liu T."/>
            <person name="Pan Y.S."/>
            <person name="Xia L.Y."/>
            <person name="Li J."/>
            <person name="Zhao F."/>
            <person name="Cao W.C."/>
        </authorList>
    </citation>
    <scope>NUCLEOTIDE SEQUENCE [LARGE SCALE GENOMIC DNA]</scope>
    <source>
        <strain evidence="1">Iper-2018</strain>
    </source>
</reference>
<sequence length="230" mass="25550">MTTLEDNKLANPNTELANIRNAPSRVPSTEEEIHVYGYGQFQRMALLCSIVSFFMNVVHSQTLLVMSRPVAHWCKPPDEYAGLSADEWKNTSIPKDVDGRFSSCTRYEPPMPTPADNKTEVSCDRWDYDSEVDATIVRDFNLVCDRKWLLRALRFVYSLGGSVLLPVMGSAADNYGRRAVLGLTLFGLVLSGVVTSLVKTLVEFAVLQLLTSTSITTFQVGDGVRGSVFR</sequence>
<comment type="caution">
    <text evidence="1">The sequence shown here is derived from an EMBL/GenBank/DDBJ whole genome shotgun (WGS) entry which is preliminary data.</text>
</comment>
<dbReference type="Proteomes" id="UP000805193">
    <property type="component" value="Unassembled WGS sequence"/>
</dbReference>
<evidence type="ECO:0000313" key="2">
    <source>
        <dbReference type="Proteomes" id="UP000805193"/>
    </source>
</evidence>
<evidence type="ECO:0000313" key="1">
    <source>
        <dbReference type="EMBL" id="KAG0441143.1"/>
    </source>
</evidence>
<name>A0AC60QST3_IXOPE</name>
<accession>A0AC60QST3</accession>
<dbReference type="EMBL" id="JABSTQ010004757">
    <property type="protein sequence ID" value="KAG0441143.1"/>
    <property type="molecule type" value="Genomic_DNA"/>
</dbReference>
<gene>
    <name evidence="1" type="ORF">HPB47_016036</name>
</gene>
<keyword evidence="2" id="KW-1185">Reference proteome</keyword>
<organism evidence="1 2">
    <name type="scientific">Ixodes persulcatus</name>
    <name type="common">Taiga tick</name>
    <dbReference type="NCBI Taxonomy" id="34615"/>
    <lineage>
        <taxon>Eukaryota</taxon>
        <taxon>Metazoa</taxon>
        <taxon>Ecdysozoa</taxon>
        <taxon>Arthropoda</taxon>
        <taxon>Chelicerata</taxon>
        <taxon>Arachnida</taxon>
        <taxon>Acari</taxon>
        <taxon>Parasitiformes</taxon>
        <taxon>Ixodida</taxon>
        <taxon>Ixodoidea</taxon>
        <taxon>Ixodidae</taxon>
        <taxon>Ixodinae</taxon>
        <taxon>Ixodes</taxon>
    </lineage>
</organism>
<proteinExistence type="predicted"/>